<keyword evidence="6 7" id="KW-0143">Chaperone</keyword>
<evidence type="ECO:0000313" key="12">
    <source>
        <dbReference type="Proteomes" id="UP001362100"/>
    </source>
</evidence>
<dbReference type="PANTHER" id="PTHR30251">
    <property type="entry name" value="PILUS ASSEMBLY CHAPERONE"/>
    <property type="match status" value="1"/>
</dbReference>
<feature type="chain" id="PRO_5045491604" evidence="8">
    <location>
        <begin position="23"/>
        <end position="222"/>
    </location>
</feature>
<reference evidence="11 12" key="1">
    <citation type="submission" date="2023-12" db="EMBL/GenBank/DDBJ databases">
        <title>Gut-associated functions are favored during microbiome assembly across C. elegans life.</title>
        <authorList>
            <person name="Zimmermann J."/>
        </authorList>
    </citation>
    <scope>NUCLEOTIDE SEQUENCE [LARGE SCALE GENOMIC DNA]</scope>
    <source>
        <strain evidence="11 12">BIGb0393</strain>
    </source>
</reference>
<feature type="domain" description="Pili assembly chaperone C-terminal" evidence="10">
    <location>
        <begin position="160"/>
        <end position="216"/>
    </location>
</feature>
<dbReference type="PANTHER" id="PTHR30251:SF11">
    <property type="entry name" value="CHAPERONE PROTEIN FIMC-RELATED"/>
    <property type="match status" value="1"/>
</dbReference>
<evidence type="ECO:0000256" key="7">
    <source>
        <dbReference type="RuleBase" id="RU003918"/>
    </source>
</evidence>
<dbReference type="InterPro" id="IPR018046">
    <property type="entry name" value="Pili_assmbl_chaperone_CS"/>
</dbReference>
<evidence type="ECO:0000256" key="4">
    <source>
        <dbReference type="ARBA" id="ARBA00022729"/>
    </source>
</evidence>
<dbReference type="InterPro" id="IPR016148">
    <property type="entry name" value="Pili_assmbl_chaperone_C"/>
</dbReference>
<dbReference type="InterPro" id="IPR008962">
    <property type="entry name" value="PapD-like_sf"/>
</dbReference>
<evidence type="ECO:0000313" key="11">
    <source>
        <dbReference type="EMBL" id="MEJ5043890.1"/>
    </source>
</evidence>
<keyword evidence="12" id="KW-1185">Reference proteome</keyword>
<evidence type="ECO:0000256" key="2">
    <source>
        <dbReference type="ARBA" id="ARBA00007399"/>
    </source>
</evidence>
<gene>
    <name evidence="11" type="ORF">WH298_01445</name>
</gene>
<dbReference type="EMBL" id="JBBGZW010000001">
    <property type="protein sequence ID" value="MEJ5043890.1"/>
    <property type="molecule type" value="Genomic_DNA"/>
</dbReference>
<protein>
    <submittedName>
        <fullName evidence="11">Molecular chaperone</fullName>
    </submittedName>
</protein>
<dbReference type="InterPro" id="IPR016147">
    <property type="entry name" value="Pili_assmbl_chaperone_N"/>
</dbReference>
<sequence>MLVKTFRYAVGVLLLISGIAHAGVSLGGTRVVYDAAKSESNISVKNSEKKSFLIQSWVETEDHIKTNTFIVTPPLFRLNGEQENLLRIIKSNVPLPQDKESLFWLNVKAIPASNKNSQNEVLIAVKTQIKLFYRPVALTGAAADAYKLLKIIRTGNQIIVENPTGYFVSFYSLSVGANNIKDPGYIAPKSKKNYVIPAGAAGKVSWKAIGDYGNITAEATSK</sequence>
<dbReference type="PROSITE" id="PS00635">
    <property type="entry name" value="PILI_CHAPERONE"/>
    <property type="match status" value="1"/>
</dbReference>
<evidence type="ECO:0000259" key="10">
    <source>
        <dbReference type="Pfam" id="PF02753"/>
    </source>
</evidence>
<keyword evidence="5" id="KW-0574">Periplasm</keyword>
<organism evidence="11 12">
    <name type="scientific">Pantoea nemavictus</name>
    <dbReference type="NCBI Taxonomy" id="2726955"/>
    <lineage>
        <taxon>Bacteria</taxon>
        <taxon>Pseudomonadati</taxon>
        <taxon>Pseudomonadota</taxon>
        <taxon>Gammaproteobacteria</taxon>
        <taxon>Enterobacterales</taxon>
        <taxon>Erwiniaceae</taxon>
        <taxon>Pantoea</taxon>
    </lineage>
</organism>
<dbReference type="RefSeq" id="WP_180822029.1">
    <property type="nucleotide sequence ID" value="NZ_JACAWY010000001.1"/>
</dbReference>
<keyword evidence="4 8" id="KW-0732">Signal</keyword>
<dbReference type="Proteomes" id="UP001362100">
    <property type="component" value="Unassembled WGS sequence"/>
</dbReference>
<dbReference type="PRINTS" id="PR00969">
    <property type="entry name" value="CHAPERONPILI"/>
</dbReference>
<evidence type="ECO:0000256" key="3">
    <source>
        <dbReference type="ARBA" id="ARBA00022558"/>
    </source>
</evidence>
<evidence type="ECO:0000256" key="8">
    <source>
        <dbReference type="SAM" id="SignalP"/>
    </source>
</evidence>
<dbReference type="InterPro" id="IPR050643">
    <property type="entry name" value="Periplasmic_pilus_chap"/>
</dbReference>
<comment type="caution">
    <text evidence="11">The sequence shown here is derived from an EMBL/GenBank/DDBJ whole genome shotgun (WGS) entry which is preliminary data.</text>
</comment>
<comment type="subcellular location">
    <subcellularLocation>
        <location evidence="1 7">Periplasm</location>
    </subcellularLocation>
</comment>
<evidence type="ECO:0000256" key="1">
    <source>
        <dbReference type="ARBA" id="ARBA00004418"/>
    </source>
</evidence>
<feature type="domain" description="Pili assembly chaperone N-terminal" evidence="9">
    <location>
        <begin position="23"/>
        <end position="138"/>
    </location>
</feature>
<dbReference type="Pfam" id="PF00345">
    <property type="entry name" value="PapD_N"/>
    <property type="match status" value="1"/>
</dbReference>
<evidence type="ECO:0000256" key="6">
    <source>
        <dbReference type="ARBA" id="ARBA00023186"/>
    </source>
</evidence>
<evidence type="ECO:0000256" key="5">
    <source>
        <dbReference type="ARBA" id="ARBA00022764"/>
    </source>
</evidence>
<keyword evidence="3" id="KW-1029">Fimbrium biogenesis</keyword>
<dbReference type="Gene3D" id="2.60.40.10">
    <property type="entry name" value="Immunoglobulins"/>
    <property type="match status" value="2"/>
</dbReference>
<name>A0ABU8PP18_9GAMM</name>
<evidence type="ECO:0000259" key="9">
    <source>
        <dbReference type="Pfam" id="PF00345"/>
    </source>
</evidence>
<dbReference type="InterPro" id="IPR013783">
    <property type="entry name" value="Ig-like_fold"/>
</dbReference>
<dbReference type="Pfam" id="PF02753">
    <property type="entry name" value="PapD_C"/>
    <property type="match status" value="1"/>
</dbReference>
<proteinExistence type="inferred from homology"/>
<accession>A0ABU8PP18</accession>
<dbReference type="InterPro" id="IPR001829">
    <property type="entry name" value="Pili_assmbl_chaperone_bac"/>
</dbReference>
<dbReference type="SUPFAM" id="SSF49354">
    <property type="entry name" value="PapD-like"/>
    <property type="match status" value="1"/>
</dbReference>
<dbReference type="SUPFAM" id="SSF49584">
    <property type="entry name" value="Periplasmic chaperone C-domain"/>
    <property type="match status" value="1"/>
</dbReference>
<feature type="signal peptide" evidence="8">
    <location>
        <begin position="1"/>
        <end position="22"/>
    </location>
</feature>
<dbReference type="InterPro" id="IPR036316">
    <property type="entry name" value="Pili_assmbl_chap_C_dom_sf"/>
</dbReference>
<comment type="similarity">
    <text evidence="2 7">Belongs to the periplasmic pilus chaperone family.</text>
</comment>